<feature type="domain" description="Major capsid protein C-terminal" evidence="1">
    <location>
        <begin position="332"/>
        <end position="544"/>
    </location>
</feature>
<proteinExistence type="predicted"/>
<evidence type="ECO:0008006" key="4">
    <source>
        <dbReference type="Google" id="ProtNLM"/>
    </source>
</evidence>
<feature type="domain" description="Major capsid protein N-terminal" evidence="2">
    <location>
        <begin position="33"/>
        <end position="231"/>
    </location>
</feature>
<dbReference type="InterPro" id="IPR031654">
    <property type="entry name" value="Capsid_N"/>
</dbReference>
<dbReference type="EMBL" id="MN740535">
    <property type="protein sequence ID" value="QHU32081.1"/>
    <property type="molecule type" value="Genomic_DNA"/>
</dbReference>
<dbReference type="InterPro" id="IPR016112">
    <property type="entry name" value="VP_dsDNA_II"/>
</dbReference>
<dbReference type="InterPro" id="IPR038519">
    <property type="entry name" value="MCP_C_sf"/>
</dbReference>
<sequence length="549" mass="61257">MAATPANSLTLVSTGLADARLMATKGNPDIHQFIHVVNKTTRWAAQWNKVEFDGTPEFGQRVSVTVPMIGELINGVMVVVEMPDIYSQQLLAIQVANGTTEISAIDPNNLGDFLGPLFGWTNCLGHALIQQIELEIGGEIVETLDGRLLEILDELNETTESAIAKNFMIKRTAYGYKSTTYLTPIPTKVYIPIPFWFSKPGIHSHALPIQALANDLVRIHVTFRPINQLIYTEARANPNTIGLSNIPCGSTPLYNPMLPILGSPFWQTNPPSGPTGPVYTMNAHMGTTPVTGGYVPGMQMPLRFSPTAAYVMIEYISLEEQEAIAFRTAELTYQVQQHFAIQPEETLGQTEIHLDIPYANPTKEILWVLQRPEAEIYNAYFLFTRDLFPTPVSQPTGGVPPPPNPCTIPWWPNALLLPNQANNWQVQPGFYNAYSEPLAGAALHYNSYERFVHEGGSFFRSVIPSQYYVKEACIDRYVYAYAFGHKNNRLEYMPKGTANWDKIARKELYLTINNARGGGPPPNFNIYAYITIWNIFKVYGGRGGMLFSN</sequence>
<evidence type="ECO:0000259" key="1">
    <source>
        <dbReference type="Pfam" id="PF04451"/>
    </source>
</evidence>
<protein>
    <recommendedName>
        <fullName evidence="4">Major capsid protein N-terminal domain-containing protein</fullName>
    </recommendedName>
</protein>
<name>A0A6C0LQS4_9ZZZZ</name>
<dbReference type="SUPFAM" id="SSF49749">
    <property type="entry name" value="Group II dsDNA viruses VP"/>
    <property type="match status" value="2"/>
</dbReference>
<reference evidence="3" key="1">
    <citation type="journal article" date="2020" name="Nature">
        <title>Giant virus diversity and host interactions through global metagenomics.</title>
        <authorList>
            <person name="Schulz F."/>
            <person name="Roux S."/>
            <person name="Paez-Espino D."/>
            <person name="Jungbluth S."/>
            <person name="Walsh D.A."/>
            <person name="Denef V.J."/>
            <person name="McMahon K.D."/>
            <person name="Konstantinidis K.T."/>
            <person name="Eloe-Fadrosh E.A."/>
            <person name="Kyrpides N.C."/>
            <person name="Woyke T."/>
        </authorList>
    </citation>
    <scope>NUCLEOTIDE SEQUENCE</scope>
    <source>
        <strain evidence="3">GVMAG-M-3300027963-41</strain>
    </source>
</reference>
<dbReference type="Gene3D" id="2.70.9.20">
    <property type="entry name" value="Major capsid protein Vp54"/>
    <property type="match status" value="1"/>
</dbReference>
<dbReference type="InterPro" id="IPR007542">
    <property type="entry name" value="MCP_C"/>
</dbReference>
<dbReference type="Pfam" id="PF16903">
    <property type="entry name" value="Capsid_N"/>
    <property type="match status" value="1"/>
</dbReference>
<evidence type="ECO:0000313" key="3">
    <source>
        <dbReference type="EMBL" id="QHU32081.1"/>
    </source>
</evidence>
<dbReference type="AlphaFoldDB" id="A0A6C0LQS4"/>
<organism evidence="3">
    <name type="scientific">viral metagenome</name>
    <dbReference type="NCBI Taxonomy" id="1070528"/>
    <lineage>
        <taxon>unclassified sequences</taxon>
        <taxon>metagenomes</taxon>
        <taxon>organismal metagenomes</taxon>
    </lineage>
</organism>
<evidence type="ECO:0000259" key="2">
    <source>
        <dbReference type="Pfam" id="PF16903"/>
    </source>
</evidence>
<accession>A0A6C0LQS4</accession>
<dbReference type="Pfam" id="PF04451">
    <property type="entry name" value="Capsid_NCLDV"/>
    <property type="match status" value="1"/>
</dbReference>
<dbReference type="GO" id="GO:0005198">
    <property type="term" value="F:structural molecule activity"/>
    <property type="evidence" value="ECO:0007669"/>
    <property type="project" value="InterPro"/>
</dbReference>
<dbReference type="Gene3D" id="2.70.9.10">
    <property type="entry name" value="Adenovirus Type 2 Hexon, domain 4"/>
    <property type="match status" value="1"/>
</dbReference>